<organism evidence="2 3">
    <name type="scientific">Amphimedon queenslandica</name>
    <name type="common">Sponge</name>
    <dbReference type="NCBI Taxonomy" id="400682"/>
    <lineage>
        <taxon>Eukaryota</taxon>
        <taxon>Metazoa</taxon>
        <taxon>Porifera</taxon>
        <taxon>Demospongiae</taxon>
        <taxon>Heteroscleromorpha</taxon>
        <taxon>Haplosclerida</taxon>
        <taxon>Niphatidae</taxon>
        <taxon>Amphimedon</taxon>
    </lineage>
</organism>
<dbReference type="GeneID" id="109583510"/>
<dbReference type="AlphaFoldDB" id="A0AAN0JCM3"/>
<name>A0AAN0JCM3_AMPQE</name>
<dbReference type="EnsemblMetazoa" id="XM_019998899.1">
    <property type="protein sequence ID" value="XP_019854458.1"/>
    <property type="gene ID" value="LOC109583510"/>
</dbReference>
<dbReference type="Proteomes" id="UP000007879">
    <property type="component" value="Unassembled WGS sequence"/>
</dbReference>
<evidence type="ECO:0000313" key="2">
    <source>
        <dbReference type="EnsemblMetazoa" id="XP_019854458.1"/>
    </source>
</evidence>
<keyword evidence="3" id="KW-1185">Reference proteome</keyword>
<dbReference type="KEGG" id="aqu:109583510"/>
<evidence type="ECO:0000313" key="3">
    <source>
        <dbReference type="Proteomes" id="UP000007879"/>
    </source>
</evidence>
<evidence type="ECO:0008006" key="4">
    <source>
        <dbReference type="Google" id="ProtNLM"/>
    </source>
</evidence>
<feature type="chain" id="PRO_5042968732" description="Sushi domain-containing protein" evidence="1">
    <location>
        <begin position="43"/>
        <end position="292"/>
    </location>
</feature>
<protein>
    <recommendedName>
        <fullName evidence="4">Sushi domain-containing protein</fullName>
    </recommendedName>
</protein>
<keyword evidence="1" id="KW-0732">Signal</keyword>
<reference evidence="2" key="2">
    <citation type="submission" date="2024-06" db="UniProtKB">
        <authorList>
            <consortium name="EnsemblMetazoa"/>
        </authorList>
    </citation>
    <scope>IDENTIFICATION</scope>
</reference>
<feature type="signal peptide" evidence="1">
    <location>
        <begin position="1"/>
        <end position="42"/>
    </location>
</feature>
<evidence type="ECO:0000256" key="1">
    <source>
        <dbReference type="SAM" id="SignalP"/>
    </source>
</evidence>
<proteinExistence type="predicted"/>
<sequence>MHDRFAVYIRALVFTFACYSYSREMSLLTVVAFLLSVSEVTSQCPPSSGIYLMHNGDCYPNGSYFYDDDIRPEQLKCTLPGFTLNGGEWVTPNGSSIYCSTDPLRCDVVSAPNATISLYIPTGQDISPSDDGWYKCCLPTSCSDTSTNIIFANIFRWGQIEDTRVDLPSDVTVLPQTYTLHAIKIGHQNQLNTNYADWYYYNESSGTSTKLCRGYNDEYSCSIGNGMKVNYGNGRYDYTLTLTWNEENITSGVSSNYYNRVYMFHLEVGLATRYRYITVKVPATAPSSLTSH</sequence>
<accession>A0AAN0JCM3</accession>
<dbReference type="RefSeq" id="XP_019854458.1">
    <property type="nucleotide sequence ID" value="XM_019998899.1"/>
</dbReference>
<reference evidence="3" key="1">
    <citation type="journal article" date="2010" name="Nature">
        <title>The Amphimedon queenslandica genome and the evolution of animal complexity.</title>
        <authorList>
            <person name="Srivastava M."/>
            <person name="Simakov O."/>
            <person name="Chapman J."/>
            <person name="Fahey B."/>
            <person name="Gauthier M.E."/>
            <person name="Mitros T."/>
            <person name="Richards G.S."/>
            <person name="Conaco C."/>
            <person name="Dacre M."/>
            <person name="Hellsten U."/>
            <person name="Larroux C."/>
            <person name="Putnam N.H."/>
            <person name="Stanke M."/>
            <person name="Adamska M."/>
            <person name="Darling A."/>
            <person name="Degnan S.M."/>
            <person name="Oakley T.H."/>
            <person name="Plachetzki D.C."/>
            <person name="Zhai Y."/>
            <person name="Adamski M."/>
            <person name="Calcino A."/>
            <person name="Cummins S.F."/>
            <person name="Goodstein D.M."/>
            <person name="Harris C."/>
            <person name="Jackson D.J."/>
            <person name="Leys S.P."/>
            <person name="Shu S."/>
            <person name="Woodcroft B.J."/>
            <person name="Vervoort M."/>
            <person name="Kosik K.S."/>
            <person name="Manning G."/>
            <person name="Degnan B.M."/>
            <person name="Rokhsar D.S."/>
        </authorList>
    </citation>
    <scope>NUCLEOTIDE SEQUENCE [LARGE SCALE GENOMIC DNA]</scope>
</reference>